<name>A0A4C1YA94_EUMVA</name>
<dbReference type="AlphaFoldDB" id="A0A4C1YA94"/>
<gene>
    <name evidence="2" type="ORF">EVAR_47896_1</name>
</gene>
<proteinExistence type="predicted"/>
<evidence type="ECO:0000313" key="3">
    <source>
        <dbReference type="Proteomes" id="UP000299102"/>
    </source>
</evidence>
<feature type="region of interest" description="Disordered" evidence="1">
    <location>
        <begin position="1"/>
        <end position="58"/>
    </location>
</feature>
<evidence type="ECO:0000313" key="2">
    <source>
        <dbReference type="EMBL" id="GBP71950.1"/>
    </source>
</evidence>
<keyword evidence="3" id="KW-1185">Reference proteome</keyword>
<comment type="caution">
    <text evidence="2">The sequence shown here is derived from an EMBL/GenBank/DDBJ whole genome shotgun (WGS) entry which is preliminary data.</text>
</comment>
<sequence>MYVADVTSRRLEGSVEDSQDQPGFQRKASPRWIRTKPPNDGDRVAQPEHDGSNTLDPIAVPFHGIYLPDRSRRRRGGRSAEEMVDCRFLEFSNTSTAQGPT</sequence>
<dbReference type="Proteomes" id="UP000299102">
    <property type="component" value="Unassembled WGS sequence"/>
</dbReference>
<reference evidence="2 3" key="1">
    <citation type="journal article" date="2019" name="Commun. Biol.">
        <title>The bagworm genome reveals a unique fibroin gene that provides high tensile strength.</title>
        <authorList>
            <person name="Kono N."/>
            <person name="Nakamura H."/>
            <person name="Ohtoshi R."/>
            <person name="Tomita M."/>
            <person name="Numata K."/>
            <person name="Arakawa K."/>
        </authorList>
    </citation>
    <scope>NUCLEOTIDE SEQUENCE [LARGE SCALE GENOMIC DNA]</scope>
</reference>
<dbReference type="EMBL" id="BGZK01001127">
    <property type="protein sequence ID" value="GBP71950.1"/>
    <property type="molecule type" value="Genomic_DNA"/>
</dbReference>
<accession>A0A4C1YA94</accession>
<feature type="compositionally biased region" description="Basic and acidic residues" evidence="1">
    <location>
        <begin position="37"/>
        <end position="51"/>
    </location>
</feature>
<evidence type="ECO:0000256" key="1">
    <source>
        <dbReference type="SAM" id="MobiDB-lite"/>
    </source>
</evidence>
<protein>
    <submittedName>
        <fullName evidence="2">Uncharacterized protein</fullName>
    </submittedName>
</protein>
<organism evidence="2 3">
    <name type="scientific">Eumeta variegata</name>
    <name type="common">Bagworm moth</name>
    <name type="synonym">Eumeta japonica</name>
    <dbReference type="NCBI Taxonomy" id="151549"/>
    <lineage>
        <taxon>Eukaryota</taxon>
        <taxon>Metazoa</taxon>
        <taxon>Ecdysozoa</taxon>
        <taxon>Arthropoda</taxon>
        <taxon>Hexapoda</taxon>
        <taxon>Insecta</taxon>
        <taxon>Pterygota</taxon>
        <taxon>Neoptera</taxon>
        <taxon>Endopterygota</taxon>
        <taxon>Lepidoptera</taxon>
        <taxon>Glossata</taxon>
        <taxon>Ditrysia</taxon>
        <taxon>Tineoidea</taxon>
        <taxon>Psychidae</taxon>
        <taxon>Oiketicinae</taxon>
        <taxon>Eumeta</taxon>
    </lineage>
</organism>